<evidence type="ECO:0000256" key="12">
    <source>
        <dbReference type="PROSITE-ProRule" id="PRU10141"/>
    </source>
</evidence>
<dbReference type="GO" id="GO:0035556">
    <property type="term" value="P:intracellular signal transduction"/>
    <property type="evidence" value="ECO:0007669"/>
    <property type="project" value="TreeGrafter"/>
</dbReference>
<dbReference type="GO" id="GO:0004674">
    <property type="term" value="F:protein serine/threonine kinase activity"/>
    <property type="evidence" value="ECO:0007669"/>
    <property type="project" value="UniProtKB-KW"/>
</dbReference>
<dbReference type="OrthoDB" id="193931at2759"/>
<feature type="compositionally biased region" description="Low complexity" evidence="13">
    <location>
        <begin position="509"/>
        <end position="519"/>
    </location>
</feature>
<feature type="compositionally biased region" description="Polar residues" evidence="13">
    <location>
        <begin position="365"/>
        <end position="375"/>
    </location>
</feature>
<feature type="binding site" evidence="12">
    <location>
        <position position="65"/>
    </location>
    <ligand>
        <name>ATP</name>
        <dbReference type="ChEBI" id="CHEBI:30616"/>
    </ligand>
</feature>
<dbReference type="InterPro" id="IPR008271">
    <property type="entry name" value="Ser/Thr_kinase_AS"/>
</dbReference>
<feature type="compositionally biased region" description="Basic and acidic residues" evidence="13">
    <location>
        <begin position="577"/>
        <end position="590"/>
    </location>
</feature>
<dbReference type="PANTHER" id="PTHR24346:SF82">
    <property type="entry name" value="KP78A-RELATED"/>
    <property type="match status" value="1"/>
</dbReference>
<dbReference type="InterPro" id="IPR000719">
    <property type="entry name" value="Prot_kinase_dom"/>
</dbReference>
<feature type="compositionally biased region" description="Polar residues" evidence="13">
    <location>
        <begin position="549"/>
        <end position="575"/>
    </location>
</feature>
<dbReference type="PANTHER" id="PTHR24346">
    <property type="entry name" value="MAP/MICROTUBULE AFFINITY-REGULATING KINASE"/>
    <property type="match status" value="1"/>
</dbReference>
<name>A0A1X0R6Q3_RHIZD</name>
<evidence type="ECO:0000256" key="6">
    <source>
        <dbReference type="ARBA" id="ARBA00022679"/>
    </source>
</evidence>
<dbReference type="EC" id="2.7.11.1" evidence="3"/>
<feature type="region of interest" description="Disordered" evidence="13">
    <location>
        <begin position="1"/>
        <end position="24"/>
    </location>
</feature>
<dbReference type="GO" id="GO:0005524">
    <property type="term" value="F:ATP binding"/>
    <property type="evidence" value="ECO:0007669"/>
    <property type="project" value="UniProtKB-UniRule"/>
</dbReference>
<dbReference type="FunFam" id="1.10.510.10:FF:001222">
    <property type="entry name" value="Serine/threonine-protein kinase ppk25"/>
    <property type="match status" value="1"/>
</dbReference>
<dbReference type="GO" id="GO:0005737">
    <property type="term" value="C:cytoplasm"/>
    <property type="evidence" value="ECO:0007669"/>
    <property type="project" value="UniProtKB-SubCell"/>
</dbReference>
<keyword evidence="9 12" id="KW-0067">ATP-binding</keyword>
<evidence type="ECO:0000256" key="2">
    <source>
        <dbReference type="ARBA" id="ARBA00010791"/>
    </source>
</evidence>
<comment type="similarity">
    <text evidence="2">Belongs to the protein kinase superfamily. CAMK Ser/Thr protein kinase family. NIM1 subfamily.</text>
</comment>
<comment type="subcellular location">
    <subcellularLocation>
        <location evidence="1">Cytoplasm</location>
    </subcellularLocation>
</comment>
<evidence type="ECO:0000256" key="4">
    <source>
        <dbReference type="ARBA" id="ARBA00022490"/>
    </source>
</evidence>
<evidence type="ECO:0000256" key="1">
    <source>
        <dbReference type="ARBA" id="ARBA00004496"/>
    </source>
</evidence>
<evidence type="ECO:0000256" key="10">
    <source>
        <dbReference type="ARBA" id="ARBA00047899"/>
    </source>
</evidence>
<comment type="catalytic activity">
    <reaction evidence="10">
        <text>L-threonyl-[protein] + ATP = O-phospho-L-threonyl-[protein] + ADP + H(+)</text>
        <dbReference type="Rhea" id="RHEA:46608"/>
        <dbReference type="Rhea" id="RHEA-COMP:11060"/>
        <dbReference type="Rhea" id="RHEA-COMP:11605"/>
        <dbReference type="ChEBI" id="CHEBI:15378"/>
        <dbReference type="ChEBI" id="CHEBI:30013"/>
        <dbReference type="ChEBI" id="CHEBI:30616"/>
        <dbReference type="ChEBI" id="CHEBI:61977"/>
        <dbReference type="ChEBI" id="CHEBI:456216"/>
        <dbReference type="EC" id="2.7.11.1"/>
    </reaction>
</comment>
<feature type="compositionally biased region" description="Polar residues" evidence="13">
    <location>
        <begin position="449"/>
        <end position="472"/>
    </location>
</feature>
<gene>
    <name evidence="15" type="ORF">BCV72DRAFT_304406</name>
</gene>
<evidence type="ECO:0000256" key="13">
    <source>
        <dbReference type="SAM" id="MobiDB-lite"/>
    </source>
</evidence>
<accession>A0A1X0R6Q3</accession>
<dbReference type="Proteomes" id="UP000242414">
    <property type="component" value="Unassembled WGS sequence"/>
</dbReference>
<evidence type="ECO:0000313" key="15">
    <source>
        <dbReference type="EMBL" id="ORE07656.1"/>
    </source>
</evidence>
<protein>
    <recommendedName>
        <fullName evidence="3">non-specific serine/threonine protein kinase</fullName>
        <ecNumber evidence="3">2.7.11.1</ecNumber>
    </recommendedName>
</protein>
<evidence type="ECO:0000256" key="9">
    <source>
        <dbReference type="ARBA" id="ARBA00022840"/>
    </source>
</evidence>
<dbReference type="SMART" id="SM00220">
    <property type="entry name" value="S_TKc"/>
    <property type="match status" value="1"/>
</dbReference>
<feature type="region of interest" description="Disordered" evidence="13">
    <location>
        <begin position="365"/>
        <end position="393"/>
    </location>
</feature>
<keyword evidence="7 12" id="KW-0547">Nucleotide-binding</keyword>
<dbReference type="Gene3D" id="3.30.310.80">
    <property type="entry name" value="Kinase associated domain 1, KA1"/>
    <property type="match status" value="1"/>
</dbReference>
<evidence type="ECO:0000256" key="8">
    <source>
        <dbReference type="ARBA" id="ARBA00022777"/>
    </source>
</evidence>
<proteinExistence type="inferred from homology"/>
<evidence type="ECO:0000256" key="3">
    <source>
        <dbReference type="ARBA" id="ARBA00012513"/>
    </source>
</evidence>
<organism evidence="15">
    <name type="scientific">Rhizopus microsporus var. microsporus</name>
    <dbReference type="NCBI Taxonomy" id="86635"/>
    <lineage>
        <taxon>Eukaryota</taxon>
        <taxon>Fungi</taxon>
        <taxon>Fungi incertae sedis</taxon>
        <taxon>Mucoromycota</taxon>
        <taxon>Mucoromycotina</taxon>
        <taxon>Mucoromycetes</taxon>
        <taxon>Mucorales</taxon>
        <taxon>Mucorineae</taxon>
        <taxon>Rhizopodaceae</taxon>
        <taxon>Rhizopus</taxon>
    </lineage>
</organism>
<reference evidence="15" key="1">
    <citation type="journal article" date="2016" name="Proc. Natl. Acad. Sci. U.S.A.">
        <title>Lipid metabolic changes in an early divergent fungus govern the establishment of a mutualistic symbiosis with endobacteria.</title>
        <authorList>
            <person name="Lastovetsky O.A."/>
            <person name="Gaspar M.L."/>
            <person name="Mondo S.J."/>
            <person name="LaButti K.M."/>
            <person name="Sandor L."/>
            <person name="Grigoriev I.V."/>
            <person name="Henry S.A."/>
            <person name="Pawlowska T.E."/>
        </authorList>
    </citation>
    <scope>NUCLEOTIDE SEQUENCE [LARGE SCALE GENOMIC DNA]</scope>
    <source>
        <strain evidence="15">ATCC 52814</strain>
    </source>
</reference>
<keyword evidence="8 15" id="KW-0418">Kinase</keyword>
<dbReference type="VEuPathDB" id="FungiDB:BCV72DRAFT_304406"/>
<dbReference type="Gene3D" id="1.10.510.10">
    <property type="entry name" value="Transferase(Phosphotransferase) domain 1"/>
    <property type="match status" value="1"/>
</dbReference>
<dbReference type="PROSITE" id="PS00107">
    <property type="entry name" value="PROTEIN_KINASE_ATP"/>
    <property type="match status" value="1"/>
</dbReference>
<keyword evidence="4" id="KW-0963">Cytoplasm</keyword>
<keyword evidence="5" id="KW-0723">Serine/threonine-protein kinase</keyword>
<feature type="compositionally biased region" description="Basic and acidic residues" evidence="13">
    <location>
        <begin position="538"/>
        <end position="548"/>
    </location>
</feature>
<evidence type="ECO:0000259" key="14">
    <source>
        <dbReference type="PROSITE" id="PS50011"/>
    </source>
</evidence>
<dbReference type="InterPro" id="IPR011009">
    <property type="entry name" value="Kinase-like_dom_sf"/>
</dbReference>
<dbReference type="EMBL" id="KV921900">
    <property type="protein sequence ID" value="ORE07656.1"/>
    <property type="molecule type" value="Genomic_DNA"/>
</dbReference>
<comment type="catalytic activity">
    <reaction evidence="11">
        <text>L-seryl-[protein] + ATP = O-phospho-L-seryl-[protein] + ADP + H(+)</text>
        <dbReference type="Rhea" id="RHEA:17989"/>
        <dbReference type="Rhea" id="RHEA-COMP:9863"/>
        <dbReference type="Rhea" id="RHEA-COMP:11604"/>
        <dbReference type="ChEBI" id="CHEBI:15378"/>
        <dbReference type="ChEBI" id="CHEBI:29999"/>
        <dbReference type="ChEBI" id="CHEBI:30616"/>
        <dbReference type="ChEBI" id="CHEBI:83421"/>
        <dbReference type="ChEBI" id="CHEBI:456216"/>
        <dbReference type="EC" id="2.7.11.1"/>
    </reaction>
</comment>
<evidence type="ECO:0000256" key="11">
    <source>
        <dbReference type="ARBA" id="ARBA00048679"/>
    </source>
</evidence>
<feature type="domain" description="Protein kinase" evidence="14">
    <location>
        <begin position="34"/>
        <end position="301"/>
    </location>
</feature>
<dbReference type="AlphaFoldDB" id="A0A1X0R6Q3"/>
<keyword evidence="6" id="KW-0808">Transferase</keyword>
<evidence type="ECO:0000256" key="7">
    <source>
        <dbReference type="ARBA" id="ARBA00022741"/>
    </source>
</evidence>
<dbReference type="InterPro" id="IPR017441">
    <property type="entry name" value="Protein_kinase_ATP_BS"/>
</dbReference>
<dbReference type="PROSITE" id="PS50011">
    <property type="entry name" value="PROTEIN_KINASE_DOM"/>
    <property type="match status" value="1"/>
</dbReference>
<dbReference type="Pfam" id="PF00069">
    <property type="entry name" value="Pkinase"/>
    <property type="match status" value="1"/>
</dbReference>
<dbReference type="SUPFAM" id="SSF56112">
    <property type="entry name" value="Protein kinase-like (PK-like)"/>
    <property type="match status" value="1"/>
</dbReference>
<feature type="region of interest" description="Disordered" evidence="13">
    <location>
        <begin position="449"/>
        <end position="599"/>
    </location>
</feature>
<evidence type="ECO:0000256" key="5">
    <source>
        <dbReference type="ARBA" id="ARBA00022527"/>
    </source>
</evidence>
<dbReference type="GO" id="GO:0000226">
    <property type="term" value="P:microtubule cytoskeleton organization"/>
    <property type="evidence" value="ECO:0007669"/>
    <property type="project" value="TreeGrafter"/>
</dbReference>
<sequence>MSHVSHSVPPVQFSDRTVRRSRSRHQVQQIGNYVIYKKTLGSGSMGTVKLAESLSPKDHQLYAVKIMPKINLDLPVNGNSKDPKDTPREREQRTVREMAIMHLLRHPNICQLKEWIIHGDHYYMFLEYIEGGQLLDYIIGHGKLREKLARKFARQIASALDYCHRNSIVHRDLKIENILLTNNEEIKIIDFGLSNIYSPRKLLNTFCGSLYFAAPELLQAKNYTGPEVDVWSFGVVLYVLVCGRVPFDDTSLPALHEKIKAGQVEYPDHLSRECVDLLSKILVVDPRKRETLSNVIRHPWMNKGYDELVSNHLPHRQPLHKIDRQVVQGMQGFGLGLPEEIEHKLEQIIRSPEYQYAAKQIDQNYQGNHNNTESSQQQQQQQQQHNSLTRWRRTVSIRRTASSLHSKPRDDPQSLPAMYDPLISIYYLVKERRDFDEKIRLLESEGYQSPVQLGRSASTSLSKSTKESNSYLTRRKTERVAPSHTRQVFQQHNEEDWAAPTNHSTTVQKNSSKSSSNLLKRSKSAAKRLGAMLPTRGGSHESIEDGSLKQKTMNILRSNSVAHRNKENNNSNSTGRFVEETEGRKSKSKDVSNPSSVTIPPNISTYPKSLFNFNRRHLFKVTAKEMIEYVERVLRWKNIFYKQEEPFVFKCEIQDEAIEKEHVVFSLMIYQARWANGRLGIKLLENENTKTVSIYHEILNELNSLINK</sequence>
<dbReference type="PROSITE" id="PS00108">
    <property type="entry name" value="PROTEIN_KINASE_ST"/>
    <property type="match status" value="1"/>
</dbReference>